<dbReference type="Proteomes" id="UP000827092">
    <property type="component" value="Unassembled WGS sequence"/>
</dbReference>
<feature type="compositionally biased region" description="Acidic residues" evidence="1">
    <location>
        <begin position="252"/>
        <end position="262"/>
    </location>
</feature>
<reference evidence="2 3" key="1">
    <citation type="journal article" date="2022" name="Nat. Ecol. Evol.">
        <title>A masculinizing supergene underlies an exaggerated male reproductive morph in a spider.</title>
        <authorList>
            <person name="Hendrickx F."/>
            <person name="De Corte Z."/>
            <person name="Sonet G."/>
            <person name="Van Belleghem S.M."/>
            <person name="Kostlbacher S."/>
            <person name="Vangestel C."/>
        </authorList>
    </citation>
    <scope>NUCLEOTIDE SEQUENCE [LARGE SCALE GENOMIC DNA]</scope>
    <source>
        <strain evidence="2">W744_W776</strain>
    </source>
</reference>
<evidence type="ECO:0000313" key="3">
    <source>
        <dbReference type="Proteomes" id="UP000827092"/>
    </source>
</evidence>
<gene>
    <name evidence="2" type="ORF">JTE90_004217</name>
</gene>
<keyword evidence="3" id="KW-1185">Reference proteome</keyword>
<protein>
    <submittedName>
        <fullName evidence="2">Uncharacterized protein</fullName>
    </submittedName>
</protein>
<sequence>MSNCTRTCSLSDLKDSFLLTTYEDCQDKLTSKHTIQLRMLAQILKEIKLTFGQVSRLVHSHTPVNREVADILKPLVKQEQYQNALAQDFVENEKLVKIAKHLCKNDHTDVVHSVLAMDGMSGNKLSNGPTVDVKRYIENVKFSLSGCAGLYDREKEDELKRAHVFAVRQVYKALPSQAQRVNNVFHVLKKVLQEYTGEEWTVTSITHNLDESLLQKCVEIYKENMKDTDYRTMMKLLKAKTTQQGTTLAGASDEEDEEEEEVVVITKKRKRDDK</sequence>
<feature type="region of interest" description="Disordered" evidence="1">
    <location>
        <begin position="242"/>
        <end position="274"/>
    </location>
</feature>
<proteinExistence type="predicted"/>
<comment type="caution">
    <text evidence="2">The sequence shown here is derived from an EMBL/GenBank/DDBJ whole genome shotgun (WGS) entry which is preliminary data.</text>
</comment>
<evidence type="ECO:0000256" key="1">
    <source>
        <dbReference type="SAM" id="MobiDB-lite"/>
    </source>
</evidence>
<name>A0AAV6TDC2_9ARAC</name>
<dbReference type="AlphaFoldDB" id="A0AAV6TDC2"/>
<accession>A0AAV6TDC2</accession>
<dbReference type="EMBL" id="JAFNEN010006505">
    <property type="protein sequence ID" value="KAG8155890.1"/>
    <property type="molecule type" value="Genomic_DNA"/>
</dbReference>
<evidence type="ECO:0000313" key="2">
    <source>
        <dbReference type="EMBL" id="KAG8155890.1"/>
    </source>
</evidence>
<organism evidence="2 3">
    <name type="scientific">Oedothorax gibbosus</name>
    <dbReference type="NCBI Taxonomy" id="931172"/>
    <lineage>
        <taxon>Eukaryota</taxon>
        <taxon>Metazoa</taxon>
        <taxon>Ecdysozoa</taxon>
        <taxon>Arthropoda</taxon>
        <taxon>Chelicerata</taxon>
        <taxon>Arachnida</taxon>
        <taxon>Araneae</taxon>
        <taxon>Araneomorphae</taxon>
        <taxon>Entelegynae</taxon>
        <taxon>Araneoidea</taxon>
        <taxon>Linyphiidae</taxon>
        <taxon>Erigoninae</taxon>
        <taxon>Oedothorax</taxon>
    </lineage>
</organism>